<dbReference type="EMBL" id="JBBFKC010000002">
    <property type="protein sequence ID" value="MEJ3690152.1"/>
    <property type="molecule type" value="Genomic_DNA"/>
</dbReference>
<accession>A0AB35XXB9</accession>
<name>A0AB35XXB9_9FIRM</name>
<organism evidence="2 3">
    <name type="scientific">Faecalibacterium taiwanense</name>
    <dbReference type="NCBI Taxonomy" id="3030638"/>
    <lineage>
        <taxon>Bacteria</taxon>
        <taxon>Bacillati</taxon>
        <taxon>Bacillota</taxon>
        <taxon>Clostridia</taxon>
        <taxon>Eubacteriales</taxon>
        <taxon>Oscillospiraceae</taxon>
        <taxon>Faecalibacterium</taxon>
    </lineage>
</organism>
<keyword evidence="3" id="KW-1185">Reference proteome</keyword>
<evidence type="ECO:0000313" key="2">
    <source>
        <dbReference type="EMBL" id="MEJ3690152.1"/>
    </source>
</evidence>
<evidence type="ECO:0000313" key="3">
    <source>
        <dbReference type="Proteomes" id="UP001379600"/>
    </source>
</evidence>
<proteinExistence type="predicted"/>
<reference evidence="2 3" key="1">
    <citation type="submission" date="2024-03" db="EMBL/GenBank/DDBJ databases">
        <authorList>
            <person name="Plomp N."/>
            <person name="Harmsen H.J."/>
        </authorList>
    </citation>
    <scope>NUCLEOTIDE SEQUENCE [LARGE SCALE GENOMIC DNA]</scope>
    <source>
        <strain evidence="2 3">HTF-76H</strain>
    </source>
</reference>
<evidence type="ECO:0000259" key="1">
    <source>
        <dbReference type="Pfam" id="PF13613"/>
    </source>
</evidence>
<dbReference type="InterPro" id="IPR027805">
    <property type="entry name" value="Transposase_HTH_dom"/>
</dbReference>
<dbReference type="Proteomes" id="UP001379600">
    <property type="component" value="Unassembled WGS sequence"/>
</dbReference>
<dbReference type="RefSeq" id="WP_337678758.1">
    <property type="nucleotide sequence ID" value="NZ_JBBFKB010000077.1"/>
</dbReference>
<sequence>MLEALNAAYCKEHRRRPHFTKITMQDKLVLTLLYRREYRSMENIAAEYGVSRDTIADNIHWVERALLNANLLQNSVTCVYKTN</sequence>
<dbReference type="AlphaFoldDB" id="A0AB35XXB9"/>
<dbReference type="InterPro" id="IPR013324">
    <property type="entry name" value="RNA_pol_sigma_r3/r4-like"/>
</dbReference>
<protein>
    <submittedName>
        <fullName evidence="2">Transposase family protein</fullName>
    </submittedName>
</protein>
<gene>
    <name evidence="2" type="ORF">WF787_02785</name>
</gene>
<comment type="caution">
    <text evidence="2">The sequence shown here is derived from an EMBL/GenBank/DDBJ whole genome shotgun (WGS) entry which is preliminary data.</text>
</comment>
<dbReference type="Pfam" id="PF13613">
    <property type="entry name" value="HTH_Tnp_4"/>
    <property type="match status" value="1"/>
</dbReference>
<feature type="domain" description="Transposase Helix-turn-helix" evidence="1">
    <location>
        <begin position="21"/>
        <end position="66"/>
    </location>
</feature>
<dbReference type="SUPFAM" id="SSF88659">
    <property type="entry name" value="Sigma3 and sigma4 domains of RNA polymerase sigma factors"/>
    <property type="match status" value="1"/>
</dbReference>